<proteinExistence type="predicted"/>
<gene>
    <name evidence="1" type="ORF">BAJUN_01270</name>
</gene>
<name>A0A9E7N791_9CAUD</name>
<keyword evidence="2" id="KW-1185">Reference proteome</keyword>
<reference evidence="1" key="1">
    <citation type="submission" date="2022-05" db="EMBL/GenBank/DDBJ databases">
        <authorList>
            <person name="Friedrich I."/>
            <person name="Poehlein A."/>
            <person name="Schneider D."/>
            <person name="Hertel R."/>
            <person name="Daniel R."/>
        </authorList>
    </citation>
    <scope>NUCLEOTIDE SEQUENCE</scope>
</reference>
<sequence>MPEIVTCTANGEKTYDVAFDGDEIAYVEVVQERVVAGNPQRFKRRMWTRGRGTFGSPRIEAAKRAARAVKESHA</sequence>
<evidence type="ECO:0000313" key="2">
    <source>
        <dbReference type="Proteomes" id="UP001057427"/>
    </source>
</evidence>
<evidence type="ECO:0000313" key="1">
    <source>
        <dbReference type="EMBL" id="UTC29757.1"/>
    </source>
</evidence>
<dbReference type="EMBL" id="ON529858">
    <property type="protein sequence ID" value="UTC29757.1"/>
    <property type="molecule type" value="Genomic_DNA"/>
</dbReference>
<organism evidence="1 2">
    <name type="scientific">Brevundimonas phage vB_BgoS-Bajun</name>
    <dbReference type="NCBI Taxonomy" id="2948594"/>
    <lineage>
        <taxon>Viruses</taxon>
        <taxon>Duplodnaviria</taxon>
        <taxon>Heunggongvirae</taxon>
        <taxon>Uroviricota</taxon>
        <taxon>Caudoviricetes</taxon>
        <taxon>Dolichocephalovirinae</taxon>
    </lineage>
</organism>
<protein>
    <submittedName>
        <fullName evidence="1">Uncharacterized protein</fullName>
    </submittedName>
</protein>
<accession>A0A9E7N791</accession>
<dbReference type="Proteomes" id="UP001057427">
    <property type="component" value="Segment"/>
</dbReference>